<evidence type="ECO:0000256" key="2">
    <source>
        <dbReference type="ARBA" id="ARBA00006275"/>
    </source>
</evidence>
<evidence type="ECO:0000256" key="4">
    <source>
        <dbReference type="ARBA" id="ARBA00023136"/>
    </source>
</evidence>
<accession>A0A327W833</accession>
<evidence type="ECO:0000313" key="8">
    <source>
        <dbReference type="EMBL" id="RAJ85543.1"/>
    </source>
</evidence>
<evidence type="ECO:0000313" key="9">
    <source>
        <dbReference type="Proteomes" id="UP000249819"/>
    </source>
</evidence>
<dbReference type="SUPFAM" id="SSF48452">
    <property type="entry name" value="TPR-like"/>
    <property type="match status" value="1"/>
</dbReference>
<comment type="similarity">
    <text evidence="2">Belongs to the SusD family.</text>
</comment>
<gene>
    <name evidence="8" type="ORF">CLV59_102247</name>
</gene>
<feature type="domain" description="SusD-like N-terminal" evidence="7">
    <location>
        <begin position="25"/>
        <end position="226"/>
    </location>
</feature>
<evidence type="ECO:0000256" key="5">
    <source>
        <dbReference type="ARBA" id="ARBA00023237"/>
    </source>
</evidence>
<dbReference type="Pfam" id="PF07980">
    <property type="entry name" value="SusD_RagB"/>
    <property type="match status" value="1"/>
</dbReference>
<evidence type="ECO:0000256" key="1">
    <source>
        <dbReference type="ARBA" id="ARBA00004442"/>
    </source>
</evidence>
<comment type="subcellular location">
    <subcellularLocation>
        <location evidence="1">Cell outer membrane</location>
    </subcellularLocation>
</comment>
<feature type="domain" description="RagB/SusD" evidence="6">
    <location>
        <begin position="315"/>
        <end position="582"/>
    </location>
</feature>
<reference evidence="8 9" key="1">
    <citation type="submission" date="2018-06" db="EMBL/GenBank/DDBJ databases">
        <title>Genomic Encyclopedia of Archaeal and Bacterial Type Strains, Phase II (KMG-II): from individual species to whole genera.</title>
        <authorList>
            <person name="Goeker M."/>
        </authorList>
    </citation>
    <scope>NUCLEOTIDE SEQUENCE [LARGE SCALE GENOMIC DNA]</scope>
    <source>
        <strain evidence="8 9">DSM 29821</strain>
    </source>
</reference>
<comment type="caution">
    <text evidence="8">The sequence shown here is derived from an EMBL/GenBank/DDBJ whole genome shotgun (WGS) entry which is preliminary data.</text>
</comment>
<sequence>MRKLKIFGYICGLIAVASAVSCNKDYLEKKPLTEFQESDVWRDQGLIQAFVNDLYAQMRPGFNEVMLSSMVDESRFIHDYNTSRVVEGNMTPDDLGALNDFARWGSHYKAIRNCNMFMEKIGSVTGLNPDVVARMKGEVFFMRAWYYHMLVKYFGGVPLITYTFNLSGENSDYLNVQRAGFTTCVRYIADQCDSAAKYLPSKYDVIDQKGRVTRYAAFALKSRMLLYAASDLYKFTGNLKDSIICNTTDVTTEFATKSKAAADSIINSGLFALYQPGSDPVDNYGRVFTDKGNNEMIFVKLFDKSLLGTSHDKYNGPNGYHNWGGNVPIENFVTGYEMADGSDFSWANAAQAAHPYANRDPRFYATILFDGAKWKIRPDDGKKTDPIGVIQTGKYETADGKDSVWGLDTRNSTIENWNGTFSGYYMRKFMDITLDAQFLNGDQSWIWFRYAEVLLNKAEASMLLGDFTGAGKLINKVRTRAGMPETNLADASLWDVYRYERRYELAFEEHRFFDLRRWKLAPVALSDPAKAIDVRGSFIPGHPFTYTIFTMQNRKFNEQNYFVPIPASEIRKNLGLTQNPKY</sequence>
<keyword evidence="3" id="KW-0732">Signal</keyword>
<evidence type="ECO:0000256" key="3">
    <source>
        <dbReference type="ARBA" id="ARBA00022729"/>
    </source>
</evidence>
<evidence type="ECO:0000259" key="7">
    <source>
        <dbReference type="Pfam" id="PF14322"/>
    </source>
</evidence>
<dbReference type="InterPro" id="IPR012944">
    <property type="entry name" value="SusD_RagB_dom"/>
</dbReference>
<dbReference type="EMBL" id="QLMA01000002">
    <property type="protein sequence ID" value="RAJ85543.1"/>
    <property type="molecule type" value="Genomic_DNA"/>
</dbReference>
<dbReference type="AlphaFoldDB" id="A0A327W833"/>
<dbReference type="RefSeq" id="WP_111591196.1">
    <property type="nucleotide sequence ID" value="NZ_QLMA01000002.1"/>
</dbReference>
<keyword evidence="5" id="KW-0998">Cell outer membrane</keyword>
<keyword evidence="4" id="KW-0472">Membrane</keyword>
<dbReference type="Gene3D" id="1.25.40.390">
    <property type="match status" value="1"/>
</dbReference>
<proteinExistence type="inferred from homology"/>
<dbReference type="Pfam" id="PF14322">
    <property type="entry name" value="SusD-like_3"/>
    <property type="match status" value="1"/>
</dbReference>
<evidence type="ECO:0000259" key="6">
    <source>
        <dbReference type="Pfam" id="PF07980"/>
    </source>
</evidence>
<dbReference type="GO" id="GO:0009279">
    <property type="term" value="C:cell outer membrane"/>
    <property type="evidence" value="ECO:0007669"/>
    <property type="project" value="UniProtKB-SubCell"/>
</dbReference>
<name>A0A327W833_9BACT</name>
<dbReference type="PROSITE" id="PS51257">
    <property type="entry name" value="PROKAR_LIPOPROTEIN"/>
    <property type="match status" value="1"/>
</dbReference>
<dbReference type="Proteomes" id="UP000249819">
    <property type="component" value="Unassembled WGS sequence"/>
</dbReference>
<dbReference type="OrthoDB" id="5694214at2"/>
<protein>
    <submittedName>
        <fullName evidence="8">Putative outer membrane starch-binding protein</fullName>
    </submittedName>
</protein>
<dbReference type="CDD" id="cd08977">
    <property type="entry name" value="SusD"/>
    <property type="match status" value="1"/>
</dbReference>
<dbReference type="InterPro" id="IPR033985">
    <property type="entry name" value="SusD-like_N"/>
</dbReference>
<keyword evidence="9" id="KW-1185">Reference proteome</keyword>
<dbReference type="InterPro" id="IPR011990">
    <property type="entry name" value="TPR-like_helical_dom_sf"/>
</dbReference>
<organism evidence="8 9">
    <name type="scientific">Chitinophaga dinghuensis</name>
    <dbReference type="NCBI Taxonomy" id="1539050"/>
    <lineage>
        <taxon>Bacteria</taxon>
        <taxon>Pseudomonadati</taxon>
        <taxon>Bacteroidota</taxon>
        <taxon>Chitinophagia</taxon>
        <taxon>Chitinophagales</taxon>
        <taxon>Chitinophagaceae</taxon>
        <taxon>Chitinophaga</taxon>
    </lineage>
</organism>